<keyword evidence="2" id="KW-1185">Reference proteome</keyword>
<gene>
    <name evidence="1" type="ORF">H6G05_16125</name>
</gene>
<dbReference type="RefSeq" id="WP_190579335.1">
    <property type="nucleotide sequence ID" value="NZ_CAWPQU010000021.1"/>
</dbReference>
<evidence type="ECO:0000313" key="2">
    <source>
        <dbReference type="Proteomes" id="UP000618445"/>
    </source>
</evidence>
<accession>A0ABR8CC97</accession>
<evidence type="ECO:0000313" key="1">
    <source>
        <dbReference type="EMBL" id="MBD2318368.1"/>
    </source>
</evidence>
<comment type="caution">
    <text evidence="1">The sequence shown here is derived from an EMBL/GenBank/DDBJ whole genome shotgun (WGS) entry which is preliminary data.</text>
</comment>
<reference evidence="1 2" key="1">
    <citation type="journal article" date="2020" name="ISME J.">
        <title>Comparative genomics reveals insights into cyanobacterial evolution and habitat adaptation.</title>
        <authorList>
            <person name="Chen M.Y."/>
            <person name="Teng W.K."/>
            <person name="Zhao L."/>
            <person name="Hu C.X."/>
            <person name="Zhou Y.K."/>
            <person name="Han B.P."/>
            <person name="Song L.R."/>
            <person name="Shu W.S."/>
        </authorList>
    </citation>
    <scope>NUCLEOTIDE SEQUENCE [LARGE SCALE GENOMIC DNA]</scope>
    <source>
        <strain evidence="1 2">FACHB-1050</strain>
    </source>
</reference>
<dbReference type="Proteomes" id="UP000618445">
    <property type="component" value="Unassembled WGS sequence"/>
</dbReference>
<dbReference type="EMBL" id="JACJQY010000028">
    <property type="protein sequence ID" value="MBD2318368.1"/>
    <property type="molecule type" value="Genomic_DNA"/>
</dbReference>
<proteinExistence type="predicted"/>
<organism evidence="1 2">
    <name type="scientific">Phormidium tenue FACHB-1050</name>
    <dbReference type="NCBI Taxonomy" id="2692857"/>
    <lineage>
        <taxon>Bacteria</taxon>
        <taxon>Bacillati</taxon>
        <taxon>Cyanobacteriota</taxon>
        <taxon>Cyanophyceae</taxon>
        <taxon>Oscillatoriophycideae</taxon>
        <taxon>Oscillatoriales</taxon>
        <taxon>Oscillatoriaceae</taxon>
        <taxon>Phormidium</taxon>
    </lineage>
</organism>
<sequence>MLKPQDIVILLKVYCVNSGWTYAELAESLKTSTSVVHDSLQRCEECHLYNVKKRIVLKGALEEFLVHGLKYVFAAKVGSPVRGVPTAHSAEPLKSLLMISDNSVYVWASPQGKIKGLGIKPLYRSVPEVVDQDSRFYEMLCLVDGLRIGQVREQELAALELKKRFHG</sequence>
<protein>
    <submittedName>
        <fullName evidence="1">Uncharacterized protein</fullName>
    </submittedName>
</protein>
<name>A0ABR8CC97_9CYAN</name>